<protein>
    <submittedName>
        <fullName evidence="1">Uncharacterized protein</fullName>
    </submittedName>
</protein>
<name>A0ABQ7DG55_BRACR</name>
<keyword evidence="2" id="KW-1185">Reference proteome</keyword>
<reference evidence="1 2" key="1">
    <citation type="journal article" date="2020" name="BMC Genomics">
        <title>Intraspecific diversification of the crop wild relative Brassica cretica Lam. using demographic model selection.</title>
        <authorList>
            <person name="Kioukis A."/>
            <person name="Michalopoulou V.A."/>
            <person name="Briers L."/>
            <person name="Pirintsos S."/>
            <person name="Studholme D.J."/>
            <person name="Pavlidis P."/>
            <person name="Sarris P.F."/>
        </authorList>
    </citation>
    <scope>NUCLEOTIDE SEQUENCE [LARGE SCALE GENOMIC DNA]</scope>
    <source>
        <strain evidence="2">cv. PFS-1207/04</strain>
    </source>
</reference>
<proteinExistence type="predicted"/>
<accession>A0ABQ7DG55</accession>
<dbReference type="Proteomes" id="UP000266723">
    <property type="component" value="Unassembled WGS sequence"/>
</dbReference>
<gene>
    <name evidence="1" type="ORF">DY000_02031494</name>
</gene>
<comment type="caution">
    <text evidence="1">The sequence shown here is derived from an EMBL/GenBank/DDBJ whole genome shotgun (WGS) entry which is preliminary data.</text>
</comment>
<evidence type="ECO:0000313" key="2">
    <source>
        <dbReference type="Proteomes" id="UP000266723"/>
    </source>
</evidence>
<sequence>MGSLPAKPEKNPKESCNVIFSTASPNIELSDHEKEEDEIERLVFGTEFGEVERFVVVTAEAQIVKDSARKVEATNLQRAELKAEKQMFGSIVIQKEEENDHCASRGAGAIYWSERGQVAAVTWSDLVEGRSVPAQGPTSCRQLSRTGATKTERCGYIAQQIHEVRRKPERRPGARWRTRCEAGATHWSGLALPKRLVAKGVKIAIRLVILVCFSNIQPKRLDA</sequence>
<evidence type="ECO:0000313" key="1">
    <source>
        <dbReference type="EMBL" id="KAF3577118.1"/>
    </source>
</evidence>
<organism evidence="1 2">
    <name type="scientific">Brassica cretica</name>
    <name type="common">Mustard</name>
    <dbReference type="NCBI Taxonomy" id="69181"/>
    <lineage>
        <taxon>Eukaryota</taxon>
        <taxon>Viridiplantae</taxon>
        <taxon>Streptophyta</taxon>
        <taxon>Embryophyta</taxon>
        <taxon>Tracheophyta</taxon>
        <taxon>Spermatophyta</taxon>
        <taxon>Magnoliopsida</taxon>
        <taxon>eudicotyledons</taxon>
        <taxon>Gunneridae</taxon>
        <taxon>Pentapetalae</taxon>
        <taxon>rosids</taxon>
        <taxon>malvids</taxon>
        <taxon>Brassicales</taxon>
        <taxon>Brassicaceae</taxon>
        <taxon>Brassiceae</taxon>
        <taxon>Brassica</taxon>
    </lineage>
</organism>
<dbReference type="EMBL" id="QGKV02000649">
    <property type="protein sequence ID" value="KAF3577118.1"/>
    <property type="molecule type" value="Genomic_DNA"/>
</dbReference>